<protein>
    <submittedName>
        <fullName evidence="1">Uncharacterized protein</fullName>
    </submittedName>
</protein>
<evidence type="ECO:0000313" key="2">
    <source>
        <dbReference type="Proteomes" id="UP000595970"/>
    </source>
</evidence>
<accession>A0A7S6HSC7</accession>
<keyword evidence="2" id="KW-1185">Reference proteome</keyword>
<organism evidence="1 2">
    <name type="scientific">Aeromonas phage T7-Ah</name>
    <dbReference type="NCBI Taxonomy" id="2759196"/>
    <lineage>
        <taxon>Viruses</taxon>
        <taxon>Duplodnaviria</taxon>
        <taxon>Heunggongvirae</taxon>
        <taxon>Uroviricota</taxon>
        <taxon>Caudoviricetes</taxon>
        <taxon>Autographivirales</taxon>
        <taxon>Autotranscriptaviridae</taxon>
        <taxon>Studiervirinae</taxon>
        <taxon>Armandvirus</taxon>
        <taxon>Armandvirus T7Ah</taxon>
    </lineage>
</organism>
<name>A0A7S6HSC7_9CAUD</name>
<sequence>MKMKKRVVAAIVTAILLVTGAALEVDLSQLGDALTGVACGFVECTQ</sequence>
<dbReference type="EMBL" id="MT740748">
    <property type="protein sequence ID" value="QOC54781.1"/>
    <property type="molecule type" value="Genomic_DNA"/>
</dbReference>
<evidence type="ECO:0000313" key="1">
    <source>
        <dbReference type="EMBL" id="QOC54781.1"/>
    </source>
</evidence>
<proteinExistence type="predicted"/>
<dbReference type="Proteomes" id="UP000595970">
    <property type="component" value="Segment"/>
</dbReference>
<reference evidence="1 2" key="1">
    <citation type="journal article" date="2021" name="Arch.">
        <title>Characterization of bacteriophage T7-Ah reveals its lytic activity against a subset of both mesophilic and psychrophilic Aeromonas salmonicida strains.</title>
        <authorList>
            <person name="Leduc G.R."/>
            <person name="Paquet V.E."/>
            <person name="Vincent A.T."/>
            <person name="Charette S.J."/>
        </authorList>
    </citation>
    <scope>NUCLEOTIDE SEQUENCE [LARGE SCALE GENOMIC DNA]</scope>
</reference>